<organism evidence="1 2">
    <name type="scientific">Desulfitobacterium metallireducens DSM 15288</name>
    <dbReference type="NCBI Taxonomy" id="871968"/>
    <lineage>
        <taxon>Bacteria</taxon>
        <taxon>Bacillati</taxon>
        <taxon>Bacillota</taxon>
        <taxon>Clostridia</taxon>
        <taxon>Eubacteriales</taxon>
        <taxon>Desulfitobacteriaceae</taxon>
        <taxon>Desulfitobacterium</taxon>
    </lineage>
</organism>
<dbReference type="eggNOG" id="ENOG5033Z70">
    <property type="taxonomic scope" value="Bacteria"/>
</dbReference>
<proteinExistence type="predicted"/>
<evidence type="ECO:0000313" key="2">
    <source>
        <dbReference type="Proteomes" id="UP000010847"/>
    </source>
</evidence>
<dbReference type="EMBL" id="CP007032">
    <property type="protein sequence ID" value="AHF08456.1"/>
    <property type="molecule type" value="Genomic_DNA"/>
</dbReference>
<evidence type="ECO:0008006" key="3">
    <source>
        <dbReference type="Google" id="ProtNLM"/>
    </source>
</evidence>
<dbReference type="Proteomes" id="UP000010847">
    <property type="component" value="Chromosome"/>
</dbReference>
<dbReference type="KEGG" id="dmt:DESME_03440"/>
<dbReference type="RefSeq" id="WP_006719171.1">
    <property type="nucleotide sequence ID" value="NZ_CP007032.1"/>
</dbReference>
<keyword evidence="2" id="KW-1185">Reference proteome</keyword>
<accession>W0EHA8</accession>
<gene>
    <name evidence="1" type="ORF">DESME_03440</name>
</gene>
<name>W0EHA8_9FIRM</name>
<sequence>MEHIITGKLDAEKELVNIPEWFEMHNYNVVNEDHLPSADITKPVIQAEIRPGIFQIIDGNHRVEKAYRDKVDYIKSYKLKGEQLIAYFIDVRGCKAFIEYWNSKL</sequence>
<dbReference type="AlphaFoldDB" id="W0EHA8"/>
<dbReference type="OrthoDB" id="1808292at2"/>
<reference evidence="1 2" key="1">
    <citation type="submission" date="2013-12" db="EMBL/GenBank/DDBJ databases">
        <authorList>
            <consortium name="DOE Joint Genome Institute"/>
            <person name="Smidt H."/>
            <person name="Huntemann M."/>
            <person name="Han J."/>
            <person name="Chen A."/>
            <person name="Kyrpides N."/>
            <person name="Mavromatis K."/>
            <person name="Markowitz V."/>
            <person name="Palaniappan K."/>
            <person name="Ivanova N."/>
            <person name="Schaumberg A."/>
            <person name="Pati A."/>
            <person name="Liolios K."/>
            <person name="Nordberg H.P."/>
            <person name="Cantor M.N."/>
            <person name="Hua S.X."/>
            <person name="Woyke T."/>
        </authorList>
    </citation>
    <scope>NUCLEOTIDE SEQUENCE [LARGE SCALE GENOMIC DNA]</scope>
    <source>
        <strain evidence="2">DSM 15288</strain>
    </source>
</reference>
<evidence type="ECO:0000313" key="1">
    <source>
        <dbReference type="EMBL" id="AHF08456.1"/>
    </source>
</evidence>
<dbReference type="HOGENOM" id="CLU_151931_0_0_9"/>
<dbReference type="STRING" id="871968.DESME_03440"/>
<protein>
    <recommendedName>
        <fullName evidence="3">ParB/Sulfiredoxin domain-containing protein</fullName>
    </recommendedName>
</protein>